<dbReference type="GO" id="GO:0016052">
    <property type="term" value="P:carbohydrate catabolic process"/>
    <property type="evidence" value="ECO:0007669"/>
    <property type="project" value="TreeGrafter"/>
</dbReference>
<reference evidence="5" key="2">
    <citation type="journal article" date="2018" name="ISME J.">
        <title>A dynamic microbial community with high functional redundancy inhabits the cold, oxic subseafloor aquifer.</title>
        <authorList>
            <person name="Tully B.J."/>
            <person name="Wheat C.G."/>
            <person name="Glazer B.T."/>
            <person name="Huber J.A."/>
        </authorList>
    </citation>
    <scope>NUCLEOTIDE SEQUENCE</scope>
    <source>
        <strain evidence="5">NORP83</strain>
    </source>
</reference>
<dbReference type="InterPro" id="IPR036849">
    <property type="entry name" value="Enolase-like_C_sf"/>
</dbReference>
<dbReference type="AlphaFoldDB" id="A0A2A4Z972"/>
<dbReference type="CDD" id="cd03316">
    <property type="entry name" value="MR_like"/>
    <property type="match status" value="1"/>
</dbReference>
<dbReference type="SUPFAM" id="SSF51604">
    <property type="entry name" value="Enolase C-terminal domain-like"/>
    <property type="match status" value="1"/>
</dbReference>
<dbReference type="EMBL" id="NVUS01000003">
    <property type="protein sequence ID" value="PCJ03076.1"/>
    <property type="molecule type" value="Genomic_DNA"/>
</dbReference>
<comment type="cofactor">
    <cofactor evidence="1">
        <name>Mg(2+)</name>
        <dbReference type="ChEBI" id="CHEBI:18420"/>
    </cofactor>
</comment>
<dbReference type="SFLD" id="SFLDG00179">
    <property type="entry name" value="mandelate_racemase"/>
    <property type="match status" value="1"/>
</dbReference>
<sequence>MSRILRIQPIYIAYPDDNDFGSVRRTVLVRVETSDGVVGWGESIAMWPEACKAVMTLIEEGFLPLIKNDPASEIEKIWNKMRRHAFWYGEGGIASMAIAGIDMALWDIAGKVKNKPLYELFGGLKHERLLANASSHVNKKGEAACIDEVVGFFEFGFKSTKLGFAKKGDSHIGDDPDTDVRFIKNLRKALGDDAEILVDIGNGVRWDVDTAIDVANRMGESRIGWFEEPLYPTDDAGYQKLAANTDVRIASGEREFTEAGYRRQMEYVKAVEVYGVDPARVEGITGFLKVDALASKHGKVINAHAWSTAITSAASLHLSLASSNTEIFEFKPFSVVVQDELIAEKIWHKDGWVYPPQGVGLGIEVQEDIIGRIKL</sequence>
<name>A0A2A4Z972_9PROT</name>
<dbReference type="InterPro" id="IPR013342">
    <property type="entry name" value="Mandelate_racemase_C"/>
</dbReference>
<feature type="domain" description="Mandelate racemase/muconate lactonizing enzyme C-terminal" evidence="4">
    <location>
        <begin position="142"/>
        <end position="248"/>
    </location>
</feature>
<dbReference type="InterPro" id="IPR046945">
    <property type="entry name" value="RHMD-like"/>
</dbReference>
<keyword evidence="2" id="KW-0479">Metal-binding</keyword>
<accession>A0A2A4Z972</accession>
<organism evidence="5">
    <name type="scientific">OCS116 cluster bacterium</name>
    <dbReference type="NCBI Taxonomy" id="2030921"/>
    <lineage>
        <taxon>Bacteria</taxon>
        <taxon>Pseudomonadati</taxon>
        <taxon>Pseudomonadota</taxon>
        <taxon>Alphaproteobacteria</taxon>
        <taxon>OCS116 cluster</taxon>
    </lineage>
</organism>
<evidence type="ECO:0000313" key="5">
    <source>
        <dbReference type="EMBL" id="PCJ03076.1"/>
    </source>
</evidence>
<dbReference type="Pfam" id="PF02746">
    <property type="entry name" value="MR_MLE_N"/>
    <property type="match status" value="1"/>
</dbReference>
<gene>
    <name evidence="5" type="ORF">COB13_03820</name>
</gene>
<dbReference type="Gene3D" id="3.20.20.120">
    <property type="entry name" value="Enolase-like C-terminal domain"/>
    <property type="match status" value="1"/>
</dbReference>
<evidence type="ECO:0000256" key="3">
    <source>
        <dbReference type="ARBA" id="ARBA00022842"/>
    </source>
</evidence>
<evidence type="ECO:0000259" key="4">
    <source>
        <dbReference type="SMART" id="SM00922"/>
    </source>
</evidence>
<dbReference type="SFLD" id="SFLDS00001">
    <property type="entry name" value="Enolase"/>
    <property type="match status" value="1"/>
</dbReference>
<evidence type="ECO:0000256" key="1">
    <source>
        <dbReference type="ARBA" id="ARBA00001946"/>
    </source>
</evidence>
<dbReference type="GO" id="GO:0000287">
    <property type="term" value="F:magnesium ion binding"/>
    <property type="evidence" value="ECO:0007669"/>
    <property type="project" value="TreeGrafter"/>
</dbReference>
<protein>
    <recommendedName>
        <fullName evidence="4">Mandelate racemase/muconate lactonizing enzyme C-terminal domain-containing protein</fullName>
    </recommendedName>
</protein>
<dbReference type="InterPro" id="IPR029065">
    <property type="entry name" value="Enolase_C-like"/>
</dbReference>
<dbReference type="PANTHER" id="PTHR13794:SF58">
    <property type="entry name" value="MITOCHONDRIAL ENOLASE SUPERFAMILY MEMBER 1"/>
    <property type="match status" value="1"/>
</dbReference>
<dbReference type="PANTHER" id="PTHR13794">
    <property type="entry name" value="ENOLASE SUPERFAMILY, MANDELATE RACEMASE"/>
    <property type="match status" value="1"/>
</dbReference>
<dbReference type="Gene3D" id="3.30.390.10">
    <property type="entry name" value="Enolase-like, N-terminal domain"/>
    <property type="match status" value="1"/>
</dbReference>
<dbReference type="InterPro" id="IPR013341">
    <property type="entry name" value="Mandelate_racemase_N_dom"/>
</dbReference>
<comment type="caution">
    <text evidence="5">The sequence shown here is derived from an EMBL/GenBank/DDBJ whole genome shotgun (WGS) entry which is preliminary data.</text>
</comment>
<dbReference type="InterPro" id="IPR029017">
    <property type="entry name" value="Enolase-like_N"/>
</dbReference>
<dbReference type="PROSITE" id="PS00908">
    <property type="entry name" value="MR_MLE_1"/>
    <property type="match status" value="1"/>
</dbReference>
<dbReference type="SMART" id="SM00922">
    <property type="entry name" value="MR_MLE"/>
    <property type="match status" value="1"/>
</dbReference>
<evidence type="ECO:0000256" key="2">
    <source>
        <dbReference type="ARBA" id="ARBA00022723"/>
    </source>
</evidence>
<keyword evidence="3" id="KW-0460">Magnesium</keyword>
<dbReference type="Pfam" id="PF13378">
    <property type="entry name" value="MR_MLE_C"/>
    <property type="match status" value="1"/>
</dbReference>
<dbReference type="GO" id="GO:0016836">
    <property type="term" value="F:hydro-lyase activity"/>
    <property type="evidence" value="ECO:0007669"/>
    <property type="project" value="TreeGrafter"/>
</dbReference>
<proteinExistence type="predicted"/>
<reference key="1">
    <citation type="submission" date="2017-08" db="EMBL/GenBank/DDBJ databases">
        <title>A dynamic microbial community with high functional redundancy inhabits the cold, oxic subseafloor aquifer.</title>
        <authorList>
            <person name="Tully B.J."/>
            <person name="Wheat C.G."/>
            <person name="Glazer B.T."/>
            <person name="Huber J.A."/>
        </authorList>
    </citation>
    <scope>NUCLEOTIDE SEQUENCE [LARGE SCALE GENOMIC DNA]</scope>
</reference>
<dbReference type="SUPFAM" id="SSF54826">
    <property type="entry name" value="Enolase N-terminal domain-like"/>
    <property type="match status" value="1"/>
</dbReference>
<dbReference type="GO" id="GO:0009063">
    <property type="term" value="P:amino acid catabolic process"/>
    <property type="evidence" value="ECO:0007669"/>
    <property type="project" value="InterPro"/>
</dbReference>
<dbReference type="InterPro" id="IPR018110">
    <property type="entry name" value="Mandel_Rmase/mucon_lact_enz_CS"/>
</dbReference>